<dbReference type="InterPro" id="IPR018060">
    <property type="entry name" value="HTH_AraC"/>
</dbReference>
<dbReference type="RefSeq" id="WP_081191832.1">
    <property type="nucleotide sequence ID" value="NZ_MWIH01000005.1"/>
</dbReference>
<dbReference type="GO" id="GO:0003700">
    <property type="term" value="F:DNA-binding transcription factor activity"/>
    <property type="evidence" value="ECO:0007669"/>
    <property type="project" value="InterPro"/>
</dbReference>
<dbReference type="Pfam" id="PF20240">
    <property type="entry name" value="DUF6597"/>
    <property type="match status" value="1"/>
</dbReference>
<keyword evidence="3" id="KW-0804">Transcription</keyword>
<reference evidence="5 6" key="1">
    <citation type="submission" date="2017-02" db="EMBL/GenBank/DDBJ databases">
        <title>Draft genome of Saccharomonospora sp. 154.</title>
        <authorList>
            <person name="Alonso-Carmona G.S."/>
            <person name="De La Haba R."/>
            <person name="Vera-Gargallo B."/>
            <person name="Sandoval-Trujillo A.H."/>
            <person name="Ramirez-Duran N."/>
            <person name="Ventosa A."/>
        </authorList>
    </citation>
    <scope>NUCLEOTIDE SEQUENCE [LARGE SCALE GENOMIC DNA]</scope>
    <source>
        <strain evidence="5 6">LRS4.154</strain>
    </source>
</reference>
<sequence>MARALQGVLHRNAAASKFTLTQHAPAPALREQLEYHWIVRWGLPGATVHEQRVLPNLSTHVVFGTEAAGVWGPARSVFSITLRGSGMALGARVRPGCCAALLGKPATAFAGHSVPLVDALGPSARPATTAANGSVPDAELVGLVDDVLAAGARPLSAAERNARDAVRLLAHDPSITRVGRLAAGTGMTVRTLQRLFAAHVGTSPKWAVRIHRLHDAAARLASDFVPSQAGLAAELGYSDQAHFVRDFTTVVGTPPASYARQQKVTEQVRN</sequence>
<keyword evidence="1" id="KW-0805">Transcription regulation</keyword>
<dbReference type="PANTHER" id="PTHR46796">
    <property type="entry name" value="HTH-TYPE TRANSCRIPTIONAL ACTIVATOR RHAS-RELATED"/>
    <property type="match status" value="1"/>
</dbReference>
<accession>A0A1V9A6Z7</accession>
<feature type="domain" description="HTH araC/xylS-type" evidence="4">
    <location>
        <begin position="160"/>
        <end position="261"/>
    </location>
</feature>
<protein>
    <submittedName>
        <fullName evidence="5">AraC family transcriptional regulator</fullName>
    </submittedName>
</protein>
<gene>
    <name evidence="5" type="ORF">B1813_11880</name>
</gene>
<dbReference type="Gene3D" id="1.10.10.60">
    <property type="entry name" value="Homeodomain-like"/>
    <property type="match status" value="1"/>
</dbReference>
<dbReference type="SUPFAM" id="SSF46689">
    <property type="entry name" value="Homeodomain-like"/>
    <property type="match status" value="1"/>
</dbReference>
<dbReference type="Pfam" id="PF12833">
    <property type="entry name" value="HTH_18"/>
    <property type="match status" value="1"/>
</dbReference>
<dbReference type="InterPro" id="IPR046532">
    <property type="entry name" value="DUF6597"/>
</dbReference>
<dbReference type="Proteomes" id="UP000192591">
    <property type="component" value="Unassembled WGS sequence"/>
</dbReference>
<dbReference type="InterPro" id="IPR009057">
    <property type="entry name" value="Homeodomain-like_sf"/>
</dbReference>
<dbReference type="InterPro" id="IPR050204">
    <property type="entry name" value="AraC_XylS_family_regulators"/>
</dbReference>
<evidence type="ECO:0000313" key="6">
    <source>
        <dbReference type="Proteomes" id="UP000192591"/>
    </source>
</evidence>
<organism evidence="5 6">
    <name type="scientific">Saccharomonospora piscinae</name>
    <dbReference type="NCBI Taxonomy" id="687388"/>
    <lineage>
        <taxon>Bacteria</taxon>
        <taxon>Bacillati</taxon>
        <taxon>Actinomycetota</taxon>
        <taxon>Actinomycetes</taxon>
        <taxon>Pseudonocardiales</taxon>
        <taxon>Pseudonocardiaceae</taxon>
        <taxon>Saccharomonospora</taxon>
    </lineage>
</organism>
<dbReference type="STRING" id="1962155.B1813_11880"/>
<evidence type="ECO:0000256" key="2">
    <source>
        <dbReference type="ARBA" id="ARBA00023125"/>
    </source>
</evidence>
<dbReference type="PROSITE" id="PS01124">
    <property type="entry name" value="HTH_ARAC_FAMILY_2"/>
    <property type="match status" value="1"/>
</dbReference>
<evidence type="ECO:0000256" key="3">
    <source>
        <dbReference type="ARBA" id="ARBA00023163"/>
    </source>
</evidence>
<evidence type="ECO:0000256" key="1">
    <source>
        <dbReference type="ARBA" id="ARBA00023015"/>
    </source>
</evidence>
<keyword evidence="6" id="KW-1185">Reference proteome</keyword>
<dbReference type="SMART" id="SM00342">
    <property type="entry name" value="HTH_ARAC"/>
    <property type="match status" value="1"/>
</dbReference>
<name>A0A1V9A6Z7_SACPI</name>
<evidence type="ECO:0000313" key="5">
    <source>
        <dbReference type="EMBL" id="OQO92830.1"/>
    </source>
</evidence>
<dbReference type="EMBL" id="MWIH01000005">
    <property type="protein sequence ID" value="OQO92830.1"/>
    <property type="molecule type" value="Genomic_DNA"/>
</dbReference>
<comment type="caution">
    <text evidence="5">The sequence shown here is derived from an EMBL/GenBank/DDBJ whole genome shotgun (WGS) entry which is preliminary data.</text>
</comment>
<dbReference type="GO" id="GO:0043565">
    <property type="term" value="F:sequence-specific DNA binding"/>
    <property type="evidence" value="ECO:0007669"/>
    <property type="project" value="InterPro"/>
</dbReference>
<proteinExistence type="predicted"/>
<dbReference type="AlphaFoldDB" id="A0A1V9A6Z7"/>
<evidence type="ECO:0000259" key="4">
    <source>
        <dbReference type="PROSITE" id="PS01124"/>
    </source>
</evidence>
<keyword evidence="2" id="KW-0238">DNA-binding</keyword>